<protein>
    <submittedName>
        <fullName evidence="2">Lipopolysaccharide export system protein LptC</fullName>
    </submittedName>
</protein>
<proteinExistence type="predicted"/>
<sequence>MTTTDMRFLEHDADAEAEDRIRARASARRHTRFVKTLRVLLPLGGMAIVALIFGTAIVKSFLPVGVGTLNVTSEGLEMNDPNLAGRLNDGRAYKVSAARAMQSFSDTSRITLTDLVATLKASEDQDITVNSRGGLFDTDDEWLTLSDGIVLTTTDGYRADLSSARLDFRNGSMVSDEPVAIGSEKFDLTANSLDVQEEGKVVRFVGDVHLTLHRGPETSSQ</sequence>
<evidence type="ECO:0000313" key="2">
    <source>
        <dbReference type="EMBL" id="MDQ0314113.1"/>
    </source>
</evidence>
<reference evidence="2" key="1">
    <citation type="submission" date="2023-07" db="EMBL/GenBank/DDBJ databases">
        <title>Genomic Encyclopedia of Type Strains, Phase IV (KMG-IV): sequencing the most valuable type-strain genomes for metagenomic binning, comparative biology and taxonomic classification.</title>
        <authorList>
            <person name="Goeker M."/>
        </authorList>
    </citation>
    <scope>NUCLEOTIDE SEQUENCE</scope>
    <source>
        <strain evidence="2">DSM 21202</strain>
    </source>
</reference>
<feature type="transmembrane region" description="Helical" evidence="1">
    <location>
        <begin position="39"/>
        <end position="62"/>
    </location>
</feature>
<keyword evidence="3" id="KW-1185">Reference proteome</keyword>
<accession>A0AAE4ARJ2</accession>
<dbReference type="Proteomes" id="UP001229244">
    <property type="component" value="Unassembled WGS sequence"/>
</dbReference>
<evidence type="ECO:0000313" key="3">
    <source>
        <dbReference type="Proteomes" id="UP001229244"/>
    </source>
</evidence>
<dbReference type="EMBL" id="JAUSUL010000001">
    <property type="protein sequence ID" value="MDQ0314113.1"/>
    <property type="molecule type" value="Genomic_DNA"/>
</dbReference>
<keyword evidence="1" id="KW-0472">Membrane</keyword>
<keyword evidence="1" id="KW-1133">Transmembrane helix</keyword>
<evidence type="ECO:0000256" key="1">
    <source>
        <dbReference type="SAM" id="Phobius"/>
    </source>
</evidence>
<dbReference type="AlphaFoldDB" id="A0AAE4ARJ2"/>
<dbReference type="RefSeq" id="WP_306883897.1">
    <property type="nucleotide sequence ID" value="NZ_JAUSUL010000001.1"/>
</dbReference>
<comment type="caution">
    <text evidence="2">The sequence shown here is derived from an EMBL/GenBank/DDBJ whole genome shotgun (WGS) entry which is preliminary data.</text>
</comment>
<organism evidence="2 3">
    <name type="scientific">Amorphus orientalis</name>
    <dbReference type="NCBI Taxonomy" id="649198"/>
    <lineage>
        <taxon>Bacteria</taxon>
        <taxon>Pseudomonadati</taxon>
        <taxon>Pseudomonadota</taxon>
        <taxon>Alphaproteobacteria</taxon>
        <taxon>Hyphomicrobiales</taxon>
        <taxon>Amorphaceae</taxon>
        <taxon>Amorphus</taxon>
    </lineage>
</organism>
<name>A0AAE4ARJ2_9HYPH</name>
<dbReference type="InterPro" id="IPR010664">
    <property type="entry name" value="LipoPS_assembly_LptC-rel"/>
</dbReference>
<gene>
    <name evidence="2" type="ORF">J2S73_000550</name>
</gene>
<dbReference type="Pfam" id="PF06835">
    <property type="entry name" value="LptC"/>
    <property type="match status" value="1"/>
</dbReference>
<dbReference type="Gene3D" id="2.60.450.10">
    <property type="entry name" value="Lipopolysaccharide (LPS) transport protein A like domain"/>
    <property type="match status" value="1"/>
</dbReference>
<keyword evidence="1" id="KW-0812">Transmembrane</keyword>